<dbReference type="InterPro" id="IPR050161">
    <property type="entry name" value="Siro_Cobalamin_biosynth"/>
</dbReference>
<dbReference type="InterPro" id="IPR006366">
    <property type="entry name" value="CobA/CysG_C"/>
</dbReference>
<dbReference type="PANTHER" id="PTHR45790:SF3">
    <property type="entry name" value="S-ADENOSYL-L-METHIONINE-DEPENDENT UROPORPHYRINOGEN III METHYLTRANSFERASE, CHLOROPLASTIC"/>
    <property type="match status" value="1"/>
</dbReference>
<dbReference type="GO" id="GO:0032259">
    <property type="term" value="P:methylation"/>
    <property type="evidence" value="ECO:0007669"/>
    <property type="project" value="UniProtKB-KW"/>
</dbReference>
<dbReference type="GO" id="GO:0019354">
    <property type="term" value="P:siroheme biosynthetic process"/>
    <property type="evidence" value="ECO:0007669"/>
    <property type="project" value="InterPro"/>
</dbReference>
<dbReference type="Pfam" id="PF00590">
    <property type="entry name" value="TP_methylase"/>
    <property type="match status" value="1"/>
</dbReference>
<dbReference type="EC" id="2.1.1.107" evidence="2"/>
<sequence>MSTRENPTISLVGAGPGDVELISVKGLNRLKKAKVVLYDALVNEELLTYAPTAKKIFVGKRLGFKAYEQEQINQLMVDSAIEFGHVVRLKGGDSFVFGRGMEEILFAREHQIPTEVIPGISSSISVPALAEIPVTHRGISNSFLVLSATLADGSLNPELEKARELNATIVILMGIAQLPKIVELYQLANKGEIPVSIIYNGSLETQKEVFGTIDTIVAQNEQASASGPGVIVIGEVVSLASNYQAKVYSESSSSCCI</sequence>
<comment type="similarity">
    <text evidence="1">Belongs to the precorrin methyltransferase family.</text>
</comment>
<evidence type="ECO:0000256" key="3">
    <source>
        <dbReference type="ARBA" id="ARBA00022603"/>
    </source>
</evidence>
<keyword evidence="4 9" id="KW-0808">Transferase</keyword>
<dbReference type="KEGG" id="fte:Fluta_3925"/>
<dbReference type="SUPFAM" id="SSF53790">
    <property type="entry name" value="Tetrapyrrole methylase"/>
    <property type="match status" value="1"/>
</dbReference>
<evidence type="ECO:0000256" key="7">
    <source>
        <dbReference type="ARBA" id="ARBA00025705"/>
    </source>
</evidence>
<dbReference type="RefSeq" id="WP_013688647.1">
    <property type="nucleotide sequence ID" value="NC_015321.1"/>
</dbReference>
<dbReference type="InterPro" id="IPR035996">
    <property type="entry name" value="4pyrrol_Methylase_sf"/>
</dbReference>
<evidence type="ECO:0000256" key="6">
    <source>
        <dbReference type="ARBA" id="ARBA00023244"/>
    </source>
</evidence>
<dbReference type="HOGENOM" id="CLU_011276_7_0_10"/>
<dbReference type="InterPro" id="IPR000878">
    <property type="entry name" value="4pyrrol_Mease"/>
</dbReference>
<dbReference type="OrthoDB" id="9815856at2"/>
<dbReference type="EMBL" id="CP002542">
    <property type="protein sequence ID" value="AEA45889.1"/>
    <property type="molecule type" value="Genomic_DNA"/>
</dbReference>
<dbReference type="eggNOG" id="COG0007">
    <property type="taxonomic scope" value="Bacteria"/>
</dbReference>
<dbReference type="InterPro" id="IPR014776">
    <property type="entry name" value="4pyrrole_Mease_sub2"/>
</dbReference>
<gene>
    <name evidence="9" type="ordered locus">Fluta_3925</name>
</gene>
<reference evidence="9 10" key="1">
    <citation type="journal article" date="2011" name="Stand. Genomic Sci.">
        <title>Complete genome sequence of the gliding freshwater bacterium Fluviicola taffensis type strain (RW262).</title>
        <authorList>
            <person name="Woyke T."/>
            <person name="Chertkov O."/>
            <person name="Lapidus A."/>
            <person name="Nolan M."/>
            <person name="Lucas S."/>
            <person name="Del Rio T.G."/>
            <person name="Tice H."/>
            <person name="Cheng J.F."/>
            <person name="Tapia R."/>
            <person name="Han C."/>
            <person name="Goodwin L."/>
            <person name="Pitluck S."/>
            <person name="Liolios K."/>
            <person name="Pagani I."/>
            <person name="Ivanova N."/>
            <person name="Huntemann M."/>
            <person name="Mavromatis K."/>
            <person name="Mikhailova N."/>
            <person name="Pati A."/>
            <person name="Chen A."/>
            <person name="Palaniappan K."/>
            <person name="Land M."/>
            <person name="Hauser L."/>
            <person name="Brambilla E.M."/>
            <person name="Rohde M."/>
            <person name="Mwirichia R."/>
            <person name="Sikorski J."/>
            <person name="Tindall B.J."/>
            <person name="Goker M."/>
            <person name="Bristow J."/>
            <person name="Eisen J.A."/>
            <person name="Markowitz V."/>
            <person name="Hugenholtz P."/>
            <person name="Klenk H.P."/>
            <person name="Kyrpides N.C."/>
        </authorList>
    </citation>
    <scope>NUCLEOTIDE SEQUENCE [LARGE SCALE GENOMIC DNA]</scope>
    <source>
        <strain evidence="10">DSM 16823 / RW262 / RW262</strain>
    </source>
</reference>
<dbReference type="Gene3D" id="3.30.950.10">
    <property type="entry name" value="Methyltransferase, Cobalt-precorrin-4 Transmethylase, Domain 2"/>
    <property type="match status" value="1"/>
</dbReference>
<dbReference type="GO" id="GO:0004851">
    <property type="term" value="F:uroporphyrin-III C-methyltransferase activity"/>
    <property type="evidence" value="ECO:0007669"/>
    <property type="project" value="UniProtKB-EC"/>
</dbReference>
<evidence type="ECO:0000259" key="8">
    <source>
        <dbReference type="Pfam" id="PF00590"/>
    </source>
</evidence>
<dbReference type="AlphaFoldDB" id="F2IHT0"/>
<dbReference type="FunFam" id="3.40.1010.10:FF:000001">
    <property type="entry name" value="Siroheme synthase"/>
    <property type="match status" value="1"/>
</dbReference>
<reference evidence="10" key="2">
    <citation type="submission" date="2011-02" db="EMBL/GenBank/DDBJ databases">
        <title>The complete genome of Fluviicola taffensis DSM 16823.</title>
        <authorList>
            <consortium name="US DOE Joint Genome Institute (JGI-PGF)"/>
            <person name="Lucas S."/>
            <person name="Copeland A."/>
            <person name="Lapidus A."/>
            <person name="Bruce D."/>
            <person name="Goodwin L."/>
            <person name="Pitluck S."/>
            <person name="Kyrpides N."/>
            <person name="Mavromatis K."/>
            <person name="Ivanova N."/>
            <person name="Mikhailova N."/>
            <person name="Pagani I."/>
            <person name="Chertkov O."/>
            <person name="Detter J.C."/>
            <person name="Han C."/>
            <person name="Tapia R."/>
            <person name="Land M."/>
            <person name="Hauser L."/>
            <person name="Markowitz V."/>
            <person name="Cheng J.-F."/>
            <person name="Hugenholtz P."/>
            <person name="Woyke T."/>
            <person name="Wu D."/>
            <person name="Tindall B."/>
            <person name="Pomrenke H.G."/>
            <person name="Brambilla E."/>
            <person name="Klenk H.-P."/>
            <person name="Eisen J.A."/>
        </authorList>
    </citation>
    <scope>NUCLEOTIDE SEQUENCE [LARGE SCALE GENOMIC DNA]</scope>
    <source>
        <strain evidence="10">DSM 16823 / RW262 / RW262</strain>
    </source>
</reference>
<feature type="domain" description="Tetrapyrrole methylase" evidence="8">
    <location>
        <begin position="9"/>
        <end position="216"/>
    </location>
</feature>
<keyword evidence="6" id="KW-0627">Porphyrin biosynthesis</keyword>
<protein>
    <recommendedName>
        <fullName evidence="2">uroporphyrinogen-III C-methyltransferase</fullName>
        <ecNumber evidence="2">2.1.1.107</ecNumber>
    </recommendedName>
</protein>
<evidence type="ECO:0000256" key="5">
    <source>
        <dbReference type="ARBA" id="ARBA00022691"/>
    </source>
</evidence>
<dbReference type="InterPro" id="IPR014777">
    <property type="entry name" value="4pyrrole_Mease_sub1"/>
</dbReference>
<evidence type="ECO:0000313" key="10">
    <source>
        <dbReference type="Proteomes" id="UP000007463"/>
    </source>
</evidence>
<dbReference type="STRING" id="755732.Fluta_3925"/>
<comment type="pathway">
    <text evidence="7">Porphyrin-containing compound metabolism; siroheme biosynthesis; precorrin-2 from uroporphyrinogen III: step 1/1.</text>
</comment>
<dbReference type="PANTHER" id="PTHR45790">
    <property type="entry name" value="SIROHEME SYNTHASE-RELATED"/>
    <property type="match status" value="1"/>
</dbReference>
<organism evidence="9 10">
    <name type="scientific">Fluviicola taffensis (strain DSM 16823 / NCIMB 13979 / RW262)</name>
    <dbReference type="NCBI Taxonomy" id="755732"/>
    <lineage>
        <taxon>Bacteria</taxon>
        <taxon>Pseudomonadati</taxon>
        <taxon>Bacteroidota</taxon>
        <taxon>Flavobacteriia</taxon>
        <taxon>Flavobacteriales</taxon>
        <taxon>Crocinitomicaceae</taxon>
        <taxon>Fluviicola</taxon>
    </lineage>
</organism>
<name>F2IHT0_FLUTR</name>
<dbReference type="Proteomes" id="UP000007463">
    <property type="component" value="Chromosome"/>
</dbReference>
<evidence type="ECO:0000256" key="2">
    <source>
        <dbReference type="ARBA" id="ARBA00012162"/>
    </source>
</evidence>
<dbReference type="CDD" id="cd11642">
    <property type="entry name" value="SUMT"/>
    <property type="match status" value="1"/>
</dbReference>
<evidence type="ECO:0000256" key="1">
    <source>
        <dbReference type="ARBA" id="ARBA00005879"/>
    </source>
</evidence>
<dbReference type="NCBIfam" id="NF004790">
    <property type="entry name" value="PRK06136.1"/>
    <property type="match status" value="1"/>
</dbReference>
<evidence type="ECO:0000313" key="9">
    <source>
        <dbReference type="EMBL" id="AEA45889.1"/>
    </source>
</evidence>
<dbReference type="Gene3D" id="3.40.1010.10">
    <property type="entry name" value="Cobalt-precorrin-4 Transmethylase, Domain 1"/>
    <property type="match status" value="1"/>
</dbReference>
<dbReference type="NCBIfam" id="TIGR01469">
    <property type="entry name" value="cobA_cysG_Cterm"/>
    <property type="match status" value="1"/>
</dbReference>
<proteinExistence type="inferred from homology"/>
<keyword evidence="3 9" id="KW-0489">Methyltransferase</keyword>
<accession>F2IHT0</accession>
<keyword evidence="5" id="KW-0949">S-adenosyl-L-methionine</keyword>
<keyword evidence="10" id="KW-1185">Reference proteome</keyword>
<evidence type="ECO:0000256" key="4">
    <source>
        <dbReference type="ARBA" id="ARBA00022679"/>
    </source>
</evidence>